<dbReference type="PANTHER" id="PTHR13594:SF1">
    <property type="entry name" value="CENTRIOLAR COILED-COIL PROTEIN OF 110 KDA"/>
    <property type="match status" value="1"/>
</dbReference>
<dbReference type="SMART" id="SM00015">
    <property type="entry name" value="IQ"/>
    <property type="match status" value="1"/>
</dbReference>
<dbReference type="VEuPathDB" id="VectorBase:AEPI001187"/>
<organism evidence="2 3">
    <name type="scientific">Anopheles epiroticus</name>
    <dbReference type="NCBI Taxonomy" id="199890"/>
    <lineage>
        <taxon>Eukaryota</taxon>
        <taxon>Metazoa</taxon>
        <taxon>Ecdysozoa</taxon>
        <taxon>Arthropoda</taxon>
        <taxon>Hexapoda</taxon>
        <taxon>Insecta</taxon>
        <taxon>Pterygota</taxon>
        <taxon>Neoptera</taxon>
        <taxon>Endopterygota</taxon>
        <taxon>Diptera</taxon>
        <taxon>Nematocera</taxon>
        <taxon>Culicoidea</taxon>
        <taxon>Culicidae</taxon>
        <taxon>Anophelinae</taxon>
        <taxon>Anopheles</taxon>
    </lineage>
</organism>
<evidence type="ECO:0000256" key="1">
    <source>
        <dbReference type="SAM" id="MobiDB-lite"/>
    </source>
</evidence>
<feature type="region of interest" description="Disordered" evidence="1">
    <location>
        <begin position="199"/>
        <end position="226"/>
    </location>
</feature>
<evidence type="ECO:0000313" key="2">
    <source>
        <dbReference type="EnsemblMetazoa" id="AEPI001187-PA"/>
    </source>
</evidence>
<dbReference type="GO" id="GO:0007099">
    <property type="term" value="P:centriole replication"/>
    <property type="evidence" value="ECO:0007669"/>
    <property type="project" value="InterPro"/>
</dbReference>
<reference evidence="2" key="2">
    <citation type="submission" date="2020-05" db="UniProtKB">
        <authorList>
            <consortium name="EnsemblMetazoa"/>
        </authorList>
    </citation>
    <scope>IDENTIFICATION</scope>
    <source>
        <strain evidence="2">Epiroticus2</strain>
    </source>
</reference>
<accession>A0A182P2Q3</accession>
<dbReference type="InterPro" id="IPR000048">
    <property type="entry name" value="IQ_motif_EF-hand-BS"/>
</dbReference>
<dbReference type="InterPro" id="IPR033207">
    <property type="entry name" value="CCP110"/>
</dbReference>
<name>A0A182P2Q3_9DIPT</name>
<dbReference type="PROSITE" id="PS50096">
    <property type="entry name" value="IQ"/>
    <property type="match status" value="1"/>
</dbReference>
<feature type="compositionally biased region" description="Basic and acidic residues" evidence="1">
    <location>
        <begin position="261"/>
        <end position="274"/>
    </location>
</feature>
<dbReference type="GO" id="GO:0032053">
    <property type="term" value="P:ciliary basal body organization"/>
    <property type="evidence" value="ECO:0007669"/>
    <property type="project" value="TreeGrafter"/>
</dbReference>
<dbReference type="AlphaFoldDB" id="A0A182P2Q3"/>
<dbReference type="GO" id="GO:0005814">
    <property type="term" value="C:centriole"/>
    <property type="evidence" value="ECO:0007669"/>
    <property type="project" value="InterPro"/>
</dbReference>
<feature type="region of interest" description="Disordered" evidence="1">
    <location>
        <begin position="117"/>
        <end position="161"/>
    </location>
</feature>
<feature type="region of interest" description="Disordered" evidence="1">
    <location>
        <begin position="260"/>
        <end position="294"/>
    </location>
</feature>
<dbReference type="Pfam" id="PF16025">
    <property type="entry name" value="CaM_bind"/>
    <property type="match status" value="1"/>
</dbReference>
<proteinExistence type="predicted"/>
<evidence type="ECO:0000313" key="3">
    <source>
        <dbReference type="Proteomes" id="UP000075885"/>
    </source>
</evidence>
<keyword evidence="3" id="KW-1185">Reference proteome</keyword>
<dbReference type="GO" id="GO:1903723">
    <property type="term" value="P:negative regulation of centriole elongation"/>
    <property type="evidence" value="ECO:0007669"/>
    <property type="project" value="TreeGrafter"/>
</dbReference>
<feature type="region of interest" description="Disordered" evidence="1">
    <location>
        <begin position="53"/>
        <end position="80"/>
    </location>
</feature>
<dbReference type="EnsemblMetazoa" id="AEPI001187-RA">
    <property type="protein sequence ID" value="AEPI001187-PA"/>
    <property type="gene ID" value="AEPI001187"/>
</dbReference>
<dbReference type="GO" id="GO:0032465">
    <property type="term" value="P:regulation of cytokinesis"/>
    <property type="evidence" value="ECO:0007669"/>
    <property type="project" value="InterPro"/>
</dbReference>
<protein>
    <submittedName>
        <fullName evidence="2">Uncharacterized protein</fullName>
    </submittedName>
</protein>
<feature type="compositionally biased region" description="Polar residues" evidence="1">
    <location>
        <begin position="143"/>
        <end position="156"/>
    </location>
</feature>
<reference evidence="3" key="1">
    <citation type="submission" date="2013-03" db="EMBL/GenBank/DDBJ databases">
        <title>The Genome Sequence of Anopheles epiroticus epiroticus2.</title>
        <authorList>
            <consortium name="The Broad Institute Genomics Platform"/>
            <person name="Neafsey D.E."/>
            <person name="Howell P."/>
            <person name="Walker B."/>
            <person name="Young S.K."/>
            <person name="Zeng Q."/>
            <person name="Gargeya S."/>
            <person name="Fitzgerald M."/>
            <person name="Haas B."/>
            <person name="Abouelleil A."/>
            <person name="Allen A.W."/>
            <person name="Alvarado L."/>
            <person name="Arachchi H.M."/>
            <person name="Berlin A.M."/>
            <person name="Chapman S.B."/>
            <person name="Gainer-Dewar J."/>
            <person name="Goldberg J."/>
            <person name="Griggs A."/>
            <person name="Gujja S."/>
            <person name="Hansen M."/>
            <person name="Howarth C."/>
            <person name="Imamovic A."/>
            <person name="Ireland A."/>
            <person name="Larimer J."/>
            <person name="McCowan C."/>
            <person name="Murphy C."/>
            <person name="Pearson M."/>
            <person name="Poon T.W."/>
            <person name="Priest M."/>
            <person name="Roberts A."/>
            <person name="Saif S."/>
            <person name="Shea T."/>
            <person name="Sisk P."/>
            <person name="Sykes S."/>
            <person name="Wortman J."/>
            <person name="Nusbaum C."/>
            <person name="Birren B."/>
        </authorList>
    </citation>
    <scope>NUCLEOTIDE SEQUENCE [LARGE SCALE GENOMIC DNA]</scope>
    <source>
        <strain evidence="3">Epiroticus2</strain>
    </source>
</reference>
<sequence>MESNFVSVFKLDGVPILPPLINDEVRATVAIYRQKALEIEKRLQEKRKKMATKTVAGSQAIERGNGSKENALEVKNGAKSPTSEFTLEIQDVESVTITPTEVVDDADSMDFRNIADRSPGAVPLNTNSLPDDVLSEPLLQGDGETQSNREPQDWQSPTRTVTPTTEELLLPFPLVRSNTFNLEKPSIDLMNLKRVDHSTPMEKRPVGSSSITPKEHQTTCDQSNQDTSVRNTLAANENAPIAKTIASTIVSPSMAKQMNKLGDETKKPDTDPIKNRPKRRTVSRRVSHSSAGSGRVADRAFENVAQALTIHEQRMMELLKRQEEERLMLEESFRAKTQELVALCAKSLTVQDTPRGNDESRARQSAATAIVRSKTPELNTASSVSQLSLCDVSYDSCSDTDEAAYQTCQANGTSEENVANGEHTLTEDQLRHNNDSIATINSSLHATATTKLVGIDSNGNDDFSLLPQRMMELQRDRAATIINAYVRGYLTRRLFKTVEAERITSAIADIVCFLISLQTEGMQGYSKQAAAVLRRDAGKHIASCLDRLHEIFVNCTVRERMEMIRRDRALISKRSLLKVDQQNV</sequence>
<dbReference type="STRING" id="199890.A0A182P2Q3"/>
<dbReference type="Proteomes" id="UP000075885">
    <property type="component" value="Unassembled WGS sequence"/>
</dbReference>
<dbReference type="PANTHER" id="PTHR13594">
    <property type="entry name" value="CENTRIOLAR COILED-COIL PROTEIN OF 110 KDA"/>
    <property type="match status" value="1"/>
</dbReference>
<feature type="compositionally biased region" description="Basic residues" evidence="1">
    <location>
        <begin position="275"/>
        <end position="287"/>
    </location>
</feature>
<dbReference type="CDD" id="cd23767">
    <property type="entry name" value="IQCD"/>
    <property type="match status" value="1"/>
</dbReference>